<protein>
    <submittedName>
        <fullName evidence="1">Uncharacterized protein</fullName>
    </submittedName>
</protein>
<accession>A0AB73BZ85</accession>
<proteinExistence type="predicted"/>
<gene>
    <name evidence="1" type="ORF">FUSO3_00585</name>
</gene>
<evidence type="ECO:0000313" key="2">
    <source>
        <dbReference type="Proteomes" id="UP000027473"/>
    </source>
</evidence>
<dbReference type="Proteomes" id="UP000027473">
    <property type="component" value="Unassembled WGS sequence"/>
</dbReference>
<dbReference type="AlphaFoldDB" id="A0AB73BZ85"/>
<name>A0AB73BZ85_9FUSO</name>
<sequence length="69" mass="8043">MECKVAKSEEELERKAEEDLQQIEEKQYEVALKERGISNLIKVRTCFLWKESKSGLKPLKKISAQKGFD</sequence>
<comment type="caution">
    <text evidence="1">The sequence shown here is derived from an EMBL/GenBank/DDBJ whole genome shotgun (WGS) entry which is preliminary data.</text>
</comment>
<reference evidence="1 2" key="1">
    <citation type="submission" date="2014-01" db="EMBL/GenBank/DDBJ databases">
        <title>Comparative genomics of Fusobacterium necrophorum wild isolates.</title>
        <authorList>
            <person name="Kittichotirat W."/>
            <person name="Bumgarner R.E."/>
            <person name="Lawrence P."/>
        </authorList>
    </citation>
    <scope>NUCLEOTIDE SEQUENCE [LARGE SCALE GENOMIC DNA]</scope>
    <source>
        <strain evidence="1 2">BL</strain>
    </source>
</reference>
<organism evidence="1 2">
    <name type="scientific">Fusobacterium necrophorum BL</name>
    <dbReference type="NCBI Taxonomy" id="1441732"/>
    <lineage>
        <taxon>Bacteria</taxon>
        <taxon>Fusobacteriati</taxon>
        <taxon>Fusobacteriota</taxon>
        <taxon>Fusobacteriia</taxon>
        <taxon>Fusobacteriales</taxon>
        <taxon>Fusobacteriaceae</taxon>
        <taxon>Fusobacterium</taxon>
    </lineage>
</organism>
<evidence type="ECO:0000313" key="1">
    <source>
        <dbReference type="EMBL" id="KDE65530.1"/>
    </source>
</evidence>
<dbReference type="EMBL" id="JAAC01000004">
    <property type="protein sequence ID" value="KDE65530.1"/>
    <property type="molecule type" value="Genomic_DNA"/>
</dbReference>
<dbReference type="RefSeq" id="WP_035932370.1">
    <property type="nucleotide sequence ID" value="NZ_JAAC01000004.1"/>
</dbReference>